<keyword evidence="1" id="KW-1133">Transmembrane helix</keyword>
<feature type="transmembrane region" description="Helical" evidence="1">
    <location>
        <begin position="12"/>
        <end position="37"/>
    </location>
</feature>
<keyword evidence="1" id="KW-0812">Transmembrane</keyword>
<dbReference type="RefSeq" id="WP_229230166.1">
    <property type="nucleotide sequence ID" value="NZ_AP024525.1"/>
</dbReference>
<evidence type="ECO:0008006" key="4">
    <source>
        <dbReference type="Google" id="ProtNLM"/>
    </source>
</evidence>
<organism evidence="2 3">
    <name type="scientific">Sinomonas cyclohexanicum</name>
    <name type="common">Corynebacterium cyclohexanicum</name>
    <dbReference type="NCBI Taxonomy" id="322009"/>
    <lineage>
        <taxon>Bacteria</taxon>
        <taxon>Bacillati</taxon>
        <taxon>Actinomycetota</taxon>
        <taxon>Actinomycetes</taxon>
        <taxon>Micrococcales</taxon>
        <taxon>Micrococcaceae</taxon>
        <taxon>Sinomonas</taxon>
    </lineage>
</organism>
<keyword evidence="3" id="KW-1185">Reference proteome</keyword>
<evidence type="ECO:0000313" key="2">
    <source>
        <dbReference type="EMBL" id="BCT77462.1"/>
    </source>
</evidence>
<keyword evidence="1" id="KW-0472">Membrane</keyword>
<name>A0ABN6FKS8_SINCY</name>
<proteinExistence type="predicted"/>
<protein>
    <recommendedName>
        <fullName evidence="4">Lipoprotein</fullName>
    </recommendedName>
</protein>
<dbReference type="Proteomes" id="UP001319861">
    <property type="component" value="Chromosome"/>
</dbReference>
<evidence type="ECO:0000313" key="3">
    <source>
        <dbReference type="Proteomes" id="UP001319861"/>
    </source>
</evidence>
<dbReference type="EMBL" id="AP024525">
    <property type="protein sequence ID" value="BCT77462.1"/>
    <property type="molecule type" value="Genomic_DNA"/>
</dbReference>
<gene>
    <name evidence="2" type="ORF">SCMU_33040</name>
</gene>
<reference evidence="2 3" key="1">
    <citation type="journal article" date="2021" name="J. Biosci. Bioeng.">
        <title>Identification and characterization of a chc gene cluster responsible for the aromatization pathway of cyclohexanecarboxylate degradation in Sinomonas cyclohexanicum ATCC 51369.</title>
        <authorList>
            <person name="Yamamoto T."/>
            <person name="Hasegawa Y."/>
            <person name="Lau P.C.K."/>
            <person name="Iwaki H."/>
        </authorList>
    </citation>
    <scope>NUCLEOTIDE SEQUENCE [LARGE SCALE GENOMIC DNA]</scope>
    <source>
        <strain evidence="2 3">ATCC 51369</strain>
    </source>
</reference>
<accession>A0ABN6FKS8</accession>
<evidence type="ECO:0000256" key="1">
    <source>
        <dbReference type="SAM" id="Phobius"/>
    </source>
</evidence>
<sequence>MSPGALRGGGAAARAAAIASGLGLAVAWCAVGCAYSYDDGLAPLGQREASASASAETSSAALGDTLSGAALDVWAASALPDNSGLSLGDDAGSVMPGAGSRRMTVDTDPGAATLHYACRGIGLAAVRVTAEGAEILDITFTCNRPWSRAVDVPAAGHLDIVFSSAGDTAANVAYRLTRP</sequence>